<name>A0A6G0YKA0_APHCR</name>
<organism evidence="1 2">
    <name type="scientific">Aphis craccivora</name>
    <name type="common">Cowpea aphid</name>
    <dbReference type="NCBI Taxonomy" id="307492"/>
    <lineage>
        <taxon>Eukaryota</taxon>
        <taxon>Metazoa</taxon>
        <taxon>Ecdysozoa</taxon>
        <taxon>Arthropoda</taxon>
        <taxon>Hexapoda</taxon>
        <taxon>Insecta</taxon>
        <taxon>Pterygota</taxon>
        <taxon>Neoptera</taxon>
        <taxon>Paraneoptera</taxon>
        <taxon>Hemiptera</taxon>
        <taxon>Sternorrhyncha</taxon>
        <taxon>Aphidomorpha</taxon>
        <taxon>Aphidoidea</taxon>
        <taxon>Aphididae</taxon>
        <taxon>Aphidini</taxon>
        <taxon>Aphis</taxon>
        <taxon>Aphis</taxon>
    </lineage>
</organism>
<evidence type="ECO:0000313" key="1">
    <source>
        <dbReference type="EMBL" id="KAF0757625.1"/>
    </source>
</evidence>
<sequence length="99" mass="11416">MHSIKYFRRHFSALVYFKITTLSKLTNELLQTTLKSAEEEWWCENKKCSVCLVGTGAKRKAIENNCEAPEKIIKHILDENSLDGNNSTIQEKDNIIKNT</sequence>
<reference evidence="1 2" key="1">
    <citation type="submission" date="2019-08" db="EMBL/GenBank/DDBJ databases">
        <title>Whole genome of Aphis craccivora.</title>
        <authorList>
            <person name="Voronova N.V."/>
            <person name="Shulinski R.S."/>
            <person name="Bandarenka Y.V."/>
            <person name="Zhorov D.G."/>
            <person name="Warner D."/>
        </authorList>
    </citation>
    <scope>NUCLEOTIDE SEQUENCE [LARGE SCALE GENOMIC DNA]</scope>
    <source>
        <strain evidence="1">180601</strain>
        <tissue evidence="1">Whole Body</tissue>
    </source>
</reference>
<keyword evidence="2" id="KW-1185">Reference proteome</keyword>
<evidence type="ECO:0000313" key="2">
    <source>
        <dbReference type="Proteomes" id="UP000478052"/>
    </source>
</evidence>
<comment type="caution">
    <text evidence="1">The sequence shown here is derived from an EMBL/GenBank/DDBJ whole genome shotgun (WGS) entry which is preliminary data.</text>
</comment>
<dbReference type="AlphaFoldDB" id="A0A6G0YKA0"/>
<protein>
    <submittedName>
        <fullName evidence="1">FLYWCH-type domain-containing protein</fullName>
    </submittedName>
</protein>
<dbReference type="EMBL" id="VUJU01003525">
    <property type="protein sequence ID" value="KAF0757625.1"/>
    <property type="molecule type" value="Genomic_DNA"/>
</dbReference>
<accession>A0A6G0YKA0</accession>
<proteinExistence type="predicted"/>
<dbReference type="Proteomes" id="UP000478052">
    <property type="component" value="Unassembled WGS sequence"/>
</dbReference>
<gene>
    <name evidence="1" type="ORF">FWK35_00013030</name>
</gene>